<dbReference type="CDD" id="cd00688">
    <property type="entry name" value="ISOPREN_C2_like"/>
    <property type="match status" value="1"/>
</dbReference>
<dbReference type="Proteomes" id="UP000551616">
    <property type="component" value="Unassembled WGS sequence"/>
</dbReference>
<dbReference type="SUPFAM" id="SSF48239">
    <property type="entry name" value="Terpenoid cyclases/Protein prenyltransferases"/>
    <property type="match status" value="1"/>
</dbReference>
<evidence type="ECO:0000313" key="2">
    <source>
        <dbReference type="Proteomes" id="UP000551616"/>
    </source>
</evidence>
<comment type="caution">
    <text evidence="1">The sequence shown here is derived from an EMBL/GenBank/DDBJ whole genome shotgun (WGS) entry which is preliminary data.</text>
</comment>
<protein>
    <recommendedName>
        <fullName evidence="3">Squalene cyclase C-terminal domain-containing protein</fullName>
    </recommendedName>
</protein>
<dbReference type="AlphaFoldDB" id="A0A7V9A9Z9"/>
<dbReference type="InterPro" id="IPR008930">
    <property type="entry name" value="Terpenoid_cyclase/PrenylTrfase"/>
</dbReference>
<evidence type="ECO:0008006" key="3">
    <source>
        <dbReference type="Google" id="ProtNLM"/>
    </source>
</evidence>
<gene>
    <name evidence="1" type="ORF">HOV93_52150</name>
</gene>
<keyword evidence="2" id="KW-1185">Reference proteome</keyword>
<accession>A0A7V9A9Z9</accession>
<dbReference type="Gene3D" id="1.50.10.20">
    <property type="match status" value="2"/>
</dbReference>
<organism evidence="1 2">
    <name type="scientific">Bremerella alba</name>
    <dbReference type="NCBI Taxonomy" id="980252"/>
    <lineage>
        <taxon>Bacteria</taxon>
        <taxon>Pseudomonadati</taxon>
        <taxon>Planctomycetota</taxon>
        <taxon>Planctomycetia</taxon>
        <taxon>Pirellulales</taxon>
        <taxon>Pirellulaceae</taxon>
        <taxon>Bremerella</taxon>
    </lineage>
</organism>
<sequence>MRAGMTFAISIQCALFVTMRNEVAVNISRRVFFGIFPCLLLAWGSFAVAADNPISSESQQKLDTIVAKGLQYLENSGQAADGSFTAQAGPGLTALAVTGALRNGKTVDDVVVAKGLKALEGFVKPDGGIYGNGRLRNYETCVAMLCFNEANADGRYNETLKKAREFVTGLQYGKGEIEQEDVWFGGVGYGGAGRPDLSNTGYLVEALIETGSEAEDEAIQRALVFVSRCQNLESKYNDTQFAGKVNDGGFYYEVPREKIDPSTSPERYTENGGIRSYGSMSYAGLKSMIYAGLTKDDPRVKAASQWVKDNYSVEKNPGMGSAGLFYYYHTFAAGLGTVGLTEVTDADGNTHNWREDLINELAKRQNEDGSWANENGRWFENDKNLATAFALMALSYCDADSAKPAGTATE</sequence>
<proteinExistence type="predicted"/>
<name>A0A7V9A9Z9_9BACT</name>
<reference evidence="1 2" key="1">
    <citation type="submission" date="2020-05" db="EMBL/GenBank/DDBJ databases">
        <title>Bremerella alba sp. nov., a novel planctomycete isolated from the surface of the macroalga Fucus spiralis.</title>
        <authorList>
            <person name="Godinho O."/>
            <person name="Botelho R."/>
            <person name="Albuquerque L."/>
            <person name="Wiegand S."/>
            <person name="Da Costa M.S."/>
            <person name="Lobo-Da-Cunha A."/>
            <person name="Jogler C."/>
            <person name="Lage O.M."/>
        </authorList>
    </citation>
    <scope>NUCLEOTIDE SEQUENCE [LARGE SCALE GENOMIC DNA]</scope>
    <source>
        <strain evidence="1 2">FF15</strain>
    </source>
</reference>
<dbReference type="EMBL" id="JABRWO010000025">
    <property type="protein sequence ID" value="MBA2118007.1"/>
    <property type="molecule type" value="Genomic_DNA"/>
</dbReference>
<evidence type="ECO:0000313" key="1">
    <source>
        <dbReference type="EMBL" id="MBA2118007.1"/>
    </source>
</evidence>